<feature type="compositionally biased region" description="Basic and acidic residues" evidence="1">
    <location>
        <begin position="15"/>
        <end position="26"/>
    </location>
</feature>
<dbReference type="AlphaFoldDB" id="A0A9J5WRT9"/>
<evidence type="ECO:0000256" key="1">
    <source>
        <dbReference type="SAM" id="MobiDB-lite"/>
    </source>
</evidence>
<evidence type="ECO:0000313" key="3">
    <source>
        <dbReference type="Proteomes" id="UP000824120"/>
    </source>
</evidence>
<dbReference type="Proteomes" id="UP000824120">
    <property type="component" value="Chromosome 11"/>
</dbReference>
<protein>
    <submittedName>
        <fullName evidence="2">Uncharacterized protein</fullName>
    </submittedName>
</protein>
<gene>
    <name evidence="2" type="ORF">H5410_057788</name>
</gene>
<evidence type="ECO:0000313" key="2">
    <source>
        <dbReference type="EMBL" id="KAG5577654.1"/>
    </source>
</evidence>
<name>A0A9J5WRT9_SOLCO</name>
<proteinExistence type="predicted"/>
<reference evidence="2 3" key="1">
    <citation type="submission" date="2020-09" db="EMBL/GenBank/DDBJ databases">
        <title>De no assembly of potato wild relative species, Solanum commersonii.</title>
        <authorList>
            <person name="Cho K."/>
        </authorList>
    </citation>
    <scope>NUCLEOTIDE SEQUENCE [LARGE SCALE GENOMIC DNA]</scope>
    <source>
        <strain evidence="2">LZ3.2</strain>
        <tissue evidence="2">Leaf</tissue>
    </source>
</reference>
<sequence length="79" mass="9362">MEEGNSSFKFSGKKTKSDLAKLQEEHDEKMAAIKELKKKREEMKLQLSKENISEEKKETFRKLTEKYKKMNDEYNSLLG</sequence>
<keyword evidence="3" id="KW-1185">Reference proteome</keyword>
<feature type="compositionally biased region" description="Low complexity" evidence="1">
    <location>
        <begin position="1"/>
        <end position="10"/>
    </location>
</feature>
<organism evidence="2 3">
    <name type="scientific">Solanum commersonii</name>
    <name type="common">Commerson's wild potato</name>
    <name type="synonym">Commerson's nightshade</name>
    <dbReference type="NCBI Taxonomy" id="4109"/>
    <lineage>
        <taxon>Eukaryota</taxon>
        <taxon>Viridiplantae</taxon>
        <taxon>Streptophyta</taxon>
        <taxon>Embryophyta</taxon>
        <taxon>Tracheophyta</taxon>
        <taxon>Spermatophyta</taxon>
        <taxon>Magnoliopsida</taxon>
        <taxon>eudicotyledons</taxon>
        <taxon>Gunneridae</taxon>
        <taxon>Pentapetalae</taxon>
        <taxon>asterids</taxon>
        <taxon>lamiids</taxon>
        <taxon>Solanales</taxon>
        <taxon>Solanaceae</taxon>
        <taxon>Solanoideae</taxon>
        <taxon>Solaneae</taxon>
        <taxon>Solanum</taxon>
    </lineage>
</organism>
<accession>A0A9J5WRT9</accession>
<feature type="region of interest" description="Disordered" evidence="1">
    <location>
        <begin position="1"/>
        <end position="26"/>
    </location>
</feature>
<dbReference type="EMBL" id="JACXVP010000011">
    <property type="protein sequence ID" value="KAG5577654.1"/>
    <property type="molecule type" value="Genomic_DNA"/>
</dbReference>
<dbReference type="OrthoDB" id="849476at2759"/>
<comment type="caution">
    <text evidence="2">The sequence shown here is derived from an EMBL/GenBank/DDBJ whole genome shotgun (WGS) entry which is preliminary data.</text>
</comment>